<dbReference type="AlphaFoldDB" id="A0A438M2A7"/>
<dbReference type="InterPro" id="IPR036188">
    <property type="entry name" value="FAD/NAD-bd_sf"/>
</dbReference>
<sequence length="385" mass="41163">MPRNVVVLGAGVGGLIAASRLRELLPQSDRVVLVDRSFDGALGLSLLWVLRGWRTAESVKVRPTESALRGVEMLKAEVQAIDLDRRSVVVEGGELSYDALVIALGAALDTGSTPGLDAAIAAGVATEFYTLEGAGATHERARKLNHGRVAFLVAGVPFKCPAAPFEAALLAADMLRSRGIPDRIQIDAFTPDPLPMPVAGPEVGKALVGMLEQHNIGFHPNKMIDHIVPERRQLVFSDGSRETFEHLAVVPAHRPPAPVASSFGGWIPVDPHTLVSEADGVWAVGDVTLLKLPNGKPLPKAAVFAEGEAETVAIEVARFLGMEGPDSSFSGYGSCYIELGGHCAAKGEGRFFHEPAPEVTLYSPSPDFHREKVAQETDWLKRWNS</sequence>
<dbReference type="Pfam" id="PF07992">
    <property type="entry name" value="Pyr_redox_2"/>
    <property type="match status" value="1"/>
</dbReference>
<dbReference type="InterPro" id="IPR052541">
    <property type="entry name" value="SQRD"/>
</dbReference>
<dbReference type="PRINTS" id="PR00411">
    <property type="entry name" value="PNDRDTASEI"/>
</dbReference>
<evidence type="ECO:0000313" key="3">
    <source>
        <dbReference type="Proteomes" id="UP000284824"/>
    </source>
</evidence>
<dbReference type="PANTHER" id="PTHR43755">
    <property type="match status" value="1"/>
</dbReference>
<dbReference type="Proteomes" id="UP000284824">
    <property type="component" value="Unassembled WGS sequence"/>
</dbReference>
<dbReference type="OrthoDB" id="9802771at2"/>
<dbReference type="PRINTS" id="PR00368">
    <property type="entry name" value="FADPNR"/>
</dbReference>
<dbReference type="EMBL" id="SAUN01000001">
    <property type="protein sequence ID" value="RVX39771.1"/>
    <property type="molecule type" value="Genomic_DNA"/>
</dbReference>
<dbReference type="PANTHER" id="PTHR43755:SF1">
    <property type="entry name" value="FAD-DEPENDENT PYRIDINE NUCLEOTIDE-DISULPHIDE OXIDOREDUCTASE"/>
    <property type="match status" value="1"/>
</dbReference>
<comment type="caution">
    <text evidence="2">The sequence shown here is derived from an EMBL/GenBank/DDBJ whole genome shotgun (WGS) entry which is preliminary data.</text>
</comment>
<evidence type="ECO:0000313" key="2">
    <source>
        <dbReference type="EMBL" id="RVX39771.1"/>
    </source>
</evidence>
<protein>
    <submittedName>
        <fullName evidence="2">Sulfide:quinone oxidoreductase</fullName>
    </submittedName>
</protein>
<gene>
    <name evidence="2" type="ORF">EDD27_2144</name>
</gene>
<feature type="domain" description="FAD/NAD(P)-binding" evidence="1">
    <location>
        <begin position="4"/>
        <end position="307"/>
    </location>
</feature>
<dbReference type="InterPro" id="IPR023753">
    <property type="entry name" value="FAD/NAD-binding_dom"/>
</dbReference>
<organism evidence="2 3">
    <name type="scientific">Nonomuraea polychroma</name>
    <dbReference type="NCBI Taxonomy" id="46176"/>
    <lineage>
        <taxon>Bacteria</taxon>
        <taxon>Bacillati</taxon>
        <taxon>Actinomycetota</taxon>
        <taxon>Actinomycetes</taxon>
        <taxon>Streptosporangiales</taxon>
        <taxon>Streptosporangiaceae</taxon>
        <taxon>Nonomuraea</taxon>
    </lineage>
</organism>
<dbReference type="SUPFAM" id="SSF51905">
    <property type="entry name" value="FAD/NAD(P)-binding domain"/>
    <property type="match status" value="2"/>
</dbReference>
<dbReference type="RefSeq" id="WP_127932242.1">
    <property type="nucleotide sequence ID" value="NZ_SAUN01000001.1"/>
</dbReference>
<dbReference type="Gene3D" id="3.50.50.60">
    <property type="entry name" value="FAD/NAD(P)-binding domain"/>
    <property type="match status" value="2"/>
</dbReference>
<proteinExistence type="predicted"/>
<reference evidence="2 3" key="1">
    <citation type="submission" date="2019-01" db="EMBL/GenBank/DDBJ databases">
        <title>Sequencing the genomes of 1000 actinobacteria strains.</title>
        <authorList>
            <person name="Klenk H.-P."/>
        </authorList>
    </citation>
    <scope>NUCLEOTIDE SEQUENCE [LARGE SCALE GENOMIC DNA]</scope>
    <source>
        <strain evidence="2 3">DSM 43925</strain>
    </source>
</reference>
<accession>A0A438M2A7</accession>
<dbReference type="GO" id="GO:0016491">
    <property type="term" value="F:oxidoreductase activity"/>
    <property type="evidence" value="ECO:0007669"/>
    <property type="project" value="InterPro"/>
</dbReference>
<evidence type="ECO:0000259" key="1">
    <source>
        <dbReference type="Pfam" id="PF07992"/>
    </source>
</evidence>
<keyword evidence="3" id="KW-1185">Reference proteome</keyword>
<name>A0A438M2A7_9ACTN</name>